<evidence type="ECO:0000256" key="7">
    <source>
        <dbReference type="RuleBase" id="RU361277"/>
    </source>
</evidence>
<dbReference type="InterPro" id="IPR036291">
    <property type="entry name" value="NAD(P)-bd_dom_sf"/>
</dbReference>
<evidence type="ECO:0000256" key="3">
    <source>
        <dbReference type="ARBA" id="ARBA00022833"/>
    </source>
</evidence>
<dbReference type="InterPro" id="IPR011032">
    <property type="entry name" value="GroES-like_sf"/>
</dbReference>
<dbReference type="STRING" id="662755.CRES_2125"/>
<dbReference type="InterPro" id="IPR020843">
    <property type="entry name" value="ER"/>
</dbReference>
<dbReference type="InterPro" id="IPR002328">
    <property type="entry name" value="ADH_Zn_CS"/>
</dbReference>
<dbReference type="Gene3D" id="3.40.50.720">
    <property type="entry name" value="NAD(P)-binding Rossmann-like Domain"/>
    <property type="match status" value="1"/>
</dbReference>
<keyword evidence="2 7" id="KW-0479">Metal-binding</keyword>
<dbReference type="GO" id="GO:0008106">
    <property type="term" value="F:alcohol dehydrogenase (NADP+) activity"/>
    <property type="evidence" value="ECO:0007669"/>
    <property type="project" value="UniProtKB-EC"/>
</dbReference>
<feature type="domain" description="Enoyl reductase (ER)" evidence="8">
    <location>
        <begin position="31"/>
        <end position="379"/>
    </location>
</feature>
<dbReference type="PROSITE" id="PS00059">
    <property type="entry name" value="ADH_ZINC"/>
    <property type="match status" value="1"/>
</dbReference>
<dbReference type="EMBL" id="CP002857">
    <property type="protein sequence ID" value="AEI10478.1"/>
    <property type="molecule type" value="Genomic_DNA"/>
</dbReference>
<evidence type="ECO:0000256" key="6">
    <source>
        <dbReference type="ARBA" id="ARBA00048262"/>
    </source>
</evidence>
<evidence type="ECO:0000259" key="8">
    <source>
        <dbReference type="SMART" id="SM00829"/>
    </source>
</evidence>
<dbReference type="InterPro" id="IPR013154">
    <property type="entry name" value="ADH-like_N"/>
</dbReference>
<dbReference type="SUPFAM" id="SSF51735">
    <property type="entry name" value="NAD(P)-binding Rossmann-fold domains"/>
    <property type="match status" value="1"/>
</dbReference>
<keyword evidence="10" id="KW-1185">Reference proteome</keyword>
<evidence type="ECO:0000256" key="5">
    <source>
        <dbReference type="ARBA" id="ARBA00024074"/>
    </source>
</evidence>
<evidence type="ECO:0000256" key="2">
    <source>
        <dbReference type="ARBA" id="ARBA00022723"/>
    </source>
</evidence>
<dbReference type="Pfam" id="PF08240">
    <property type="entry name" value="ADH_N"/>
    <property type="match status" value="1"/>
</dbReference>
<comment type="cofactor">
    <cofactor evidence="1 7">
        <name>Zn(2+)</name>
        <dbReference type="ChEBI" id="CHEBI:29105"/>
    </cofactor>
</comment>
<evidence type="ECO:0000313" key="9">
    <source>
        <dbReference type="EMBL" id="AEI10478.1"/>
    </source>
</evidence>
<dbReference type="Proteomes" id="UP000000492">
    <property type="component" value="Chromosome"/>
</dbReference>
<dbReference type="eggNOG" id="COG1064">
    <property type="taxonomic scope" value="Bacteria"/>
</dbReference>
<comment type="catalytic activity">
    <reaction evidence="6">
        <text>a primary alcohol + NADP(+) = an aldehyde + NADPH + H(+)</text>
        <dbReference type="Rhea" id="RHEA:15937"/>
        <dbReference type="ChEBI" id="CHEBI:15378"/>
        <dbReference type="ChEBI" id="CHEBI:15734"/>
        <dbReference type="ChEBI" id="CHEBI:17478"/>
        <dbReference type="ChEBI" id="CHEBI:57783"/>
        <dbReference type="ChEBI" id="CHEBI:58349"/>
        <dbReference type="EC" id="1.1.1.2"/>
    </reaction>
</comment>
<dbReference type="InterPro" id="IPR047109">
    <property type="entry name" value="CAD-like"/>
</dbReference>
<dbReference type="SMART" id="SM00829">
    <property type="entry name" value="PKS_ER"/>
    <property type="match status" value="1"/>
</dbReference>
<evidence type="ECO:0000313" key="10">
    <source>
        <dbReference type="Proteomes" id="UP000000492"/>
    </source>
</evidence>
<evidence type="ECO:0000256" key="4">
    <source>
        <dbReference type="ARBA" id="ARBA00023002"/>
    </source>
</evidence>
<keyword evidence="3 7" id="KW-0862">Zinc</keyword>
<dbReference type="KEGG" id="crd:CRES_2125"/>
<dbReference type="HOGENOM" id="CLU_026673_20_2_11"/>
<evidence type="ECO:0000256" key="1">
    <source>
        <dbReference type="ARBA" id="ARBA00001947"/>
    </source>
</evidence>
<sequence>MTALKKLSARLFPMLRRLHTSRFSIVGVQSGLMDVACYTAPAAGAPMEKGTITRRALRTDDCLLEIRWAGICHSDIHTVNGDWPHENFPMTPGHEIIGTIREVGPAVTKFKVGDIVGIGCLVDSCGECSACDEGDENYCENGSTGTYNGVDRHDGSITQGGYSTHIVCREDFLIKIPDAFADLETEAAAAATPLLCAGITTYSPLKHWGAGPGKRVGVVGMGGLGHVAVKIAKAMGAEVTVFSHSLSKQEDGKRFGASDYVATAEEDFHKPHRNSLDLIINTVSAPLPVEPFMQMLRRNGTMVMLGLPPEKMQLAAGQLIGGRKSLAGSMIGGIPETQEMIDFCAAHGITAEAEVISADRINEAYERVLASDVRYRFVIDAKTF</sequence>
<accession>F8E3F2</accession>
<dbReference type="SUPFAM" id="SSF50129">
    <property type="entry name" value="GroES-like"/>
    <property type="match status" value="1"/>
</dbReference>
<dbReference type="GO" id="GO:0008270">
    <property type="term" value="F:zinc ion binding"/>
    <property type="evidence" value="ECO:0007669"/>
    <property type="project" value="InterPro"/>
</dbReference>
<comment type="similarity">
    <text evidence="7">Belongs to the zinc-containing alcohol dehydrogenase family.</text>
</comment>
<gene>
    <name evidence="9" type="primary">adhC</name>
    <name evidence="9" type="ordered locus">CRES_2125</name>
</gene>
<dbReference type="PANTHER" id="PTHR42683">
    <property type="entry name" value="ALDEHYDE REDUCTASE"/>
    <property type="match status" value="1"/>
</dbReference>
<dbReference type="Gene3D" id="3.90.180.10">
    <property type="entry name" value="Medium-chain alcohol dehydrogenases, catalytic domain"/>
    <property type="match status" value="1"/>
</dbReference>
<dbReference type="InterPro" id="IPR029752">
    <property type="entry name" value="D-isomer_DH_CS1"/>
</dbReference>
<name>F8E3F2_CORRG</name>
<dbReference type="CDD" id="cd05283">
    <property type="entry name" value="CAD1"/>
    <property type="match status" value="1"/>
</dbReference>
<dbReference type="PROSITE" id="PS00065">
    <property type="entry name" value="D_2_HYDROXYACID_DH_1"/>
    <property type="match status" value="1"/>
</dbReference>
<dbReference type="InterPro" id="IPR013149">
    <property type="entry name" value="ADH-like_C"/>
</dbReference>
<dbReference type="Pfam" id="PF00107">
    <property type="entry name" value="ADH_zinc_N"/>
    <property type="match status" value="1"/>
</dbReference>
<dbReference type="EC" id="1.1.1.2" evidence="5"/>
<dbReference type="AlphaFoldDB" id="F8E3F2"/>
<reference evidence="9 10" key="1">
    <citation type="journal article" date="2012" name="BMC Genomics">
        <title>Complete genome sequence, lifestyle, and multi-drug resistance of the human pathogen Corynebacterium resistens DSM 45100 isolated from blood samples of a leukemia patient.</title>
        <authorList>
            <person name="Schroder J."/>
            <person name="Maus I."/>
            <person name="Meyer K."/>
            <person name="Wordemann S."/>
            <person name="Blom J."/>
            <person name="Jaenicke S."/>
            <person name="Schneider J."/>
            <person name="Trost E."/>
            <person name="Tauch A."/>
        </authorList>
    </citation>
    <scope>NUCLEOTIDE SEQUENCE [LARGE SCALE GENOMIC DNA]</scope>
    <source>
        <strain evidence="10">DSM 45100 / JCM 12819 / CCUG 50093 / GTC 2026 / SICGH 158</strain>
    </source>
</reference>
<keyword evidence="4 9" id="KW-0560">Oxidoreductase</keyword>
<protein>
    <recommendedName>
        <fullName evidence="5">alcohol dehydrogenase (NADP(+))</fullName>
        <ecNumber evidence="5">1.1.1.2</ecNumber>
    </recommendedName>
</protein>
<organism evidence="9 10">
    <name type="scientific">Corynebacterium resistens (strain DSM 45100 / JCM 12819 / GTC 2026 / SICGH 158)</name>
    <dbReference type="NCBI Taxonomy" id="662755"/>
    <lineage>
        <taxon>Bacteria</taxon>
        <taxon>Bacillati</taxon>
        <taxon>Actinomycetota</taxon>
        <taxon>Actinomycetes</taxon>
        <taxon>Mycobacteriales</taxon>
        <taxon>Corynebacteriaceae</taxon>
        <taxon>Corynebacterium</taxon>
    </lineage>
</organism>
<proteinExistence type="inferred from homology"/>
<dbReference type="FunFam" id="3.40.50.720:FF:000022">
    <property type="entry name" value="Cinnamyl alcohol dehydrogenase"/>
    <property type="match status" value="1"/>
</dbReference>